<dbReference type="Pfam" id="PF01663">
    <property type="entry name" value="Phosphodiest"/>
    <property type="match status" value="2"/>
</dbReference>
<dbReference type="RefSeq" id="WP_077409932.1">
    <property type="nucleotide sequence ID" value="NZ_JBHRTS010000002.1"/>
</dbReference>
<gene>
    <name evidence="1" type="ORF">ACFODZ_03250</name>
</gene>
<evidence type="ECO:0000313" key="2">
    <source>
        <dbReference type="Proteomes" id="UP001595533"/>
    </source>
</evidence>
<reference evidence="2" key="1">
    <citation type="journal article" date="2019" name="Int. J. Syst. Evol. Microbiol.">
        <title>The Global Catalogue of Microorganisms (GCM) 10K type strain sequencing project: providing services to taxonomists for standard genome sequencing and annotation.</title>
        <authorList>
            <consortium name="The Broad Institute Genomics Platform"/>
            <consortium name="The Broad Institute Genome Sequencing Center for Infectious Disease"/>
            <person name="Wu L."/>
            <person name="Ma J."/>
        </authorList>
    </citation>
    <scope>NUCLEOTIDE SEQUENCE [LARGE SCALE GENOMIC DNA]</scope>
    <source>
        <strain evidence="2">KCTC 42953</strain>
    </source>
</reference>
<name>A0ABV7JAI9_9GAMM</name>
<dbReference type="EMBL" id="JBHRTS010000002">
    <property type="protein sequence ID" value="MFC3193253.1"/>
    <property type="molecule type" value="Genomic_DNA"/>
</dbReference>
<proteinExistence type="predicted"/>
<dbReference type="SUPFAM" id="SSF53649">
    <property type="entry name" value="Alkaline phosphatase-like"/>
    <property type="match status" value="1"/>
</dbReference>
<sequence>MILNNAPSQVFSLVLKLSTVLVLIGLLISCTDPYAHLPEKKLMVLGVDGMDHSMTKRLMDEGRMPNFSRLSKQGMFGPLGTSVPPLSPVAWSDFMTGMDSGGHGIYDFLHRDPKTLSPEFSMSKTIPPEDHISIGSWHLPTDSGQLINLRKGPVFWGTLKEHGVFTSIMRMPANYPPVGAGDQELTGMGTPDLHGGYGRFTFINSRFGAGRKQVDGGEIQEVWSENGAIMATLKGPLNPFKDPELNETLELPIRITVTSEGGRIIIDLDDQLIKLSPGEWSDWVPVEFTMMPLVADLHGMVRFYLRQTTPNLELYVSPINFDPLNPDTALSHPHDFVEDLAEEGGRFYTQGMPEDTKAFESGILTQEEFFQQAEITARDSLLQLNDRVKELLENRRSFLFYYLGHLDQVSHMTWKSTDPEHPTYDPETDPVWAAKIEQLYMDIDQLVGQLSQQLGKQATLMVISDHGFAPWRRQMDLNGWLLQHGYLTLKNGNTSSPEGLVSVDWSKTRAYAIGFNGIYINKQGREQHGVVSDEELPQLIQSLRSDLLATKDPDSGRQAITKVYITADYFSDQSANPQAPDLIAGFAYGTRNSSSSALGAVSAVGDVFTDHTDAWSGDHSMDHETVPGIFLTNNPNIQPPFDLKQMASTILTFFDSGASKQ</sequence>
<dbReference type="InterPro" id="IPR017850">
    <property type="entry name" value="Alkaline_phosphatase_core_sf"/>
</dbReference>
<dbReference type="Gene3D" id="3.40.720.10">
    <property type="entry name" value="Alkaline Phosphatase, subunit A"/>
    <property type="match status" value="2"/>
</dbReference>
<accession>A0ABV7JAI9</accession>
<organism evidence="1 2">
    <name type="scientific">Marinicella sediminis</name>
    <dbReference type="NCBI Taxonomy" id="1792834"/>
    <lineage>
        <taxon>Bacteria</taxon>
        <taxon>Pseudomonadati</taxon>
        <taxon>Pseudomonadota</taxon>
        <taxon>Gammaproteobacteria</taxon>
        <taxon>Lysobacterales</taxon>
        <taxon>Marinicellaceae</taxon>
        <taxon>Marinicella</taxon>
    </lineage>
</organism>
<evidence type="ECO:0000313" key="1">
    <source>
        <dbReference type="EMBL" id="MFC3193253.1"/>
    </source>
</evidence>
<dbReference type="Proteomes" id="UP001595533">
    <property type="component" value="Unassembled WGS sequence"/>
</dbReference>
<dbReference type="InterPro" id="IPR002591">
    <property type="entry name" value="Phosphodiest/P_Trfase"/>
</dbReference>
<comment type="caution">
    <text evidence="1">The sequence shown here is derived from an EMBL/GenBank/DDBJ whole genome shotgun (WGS) entry which is preliminary data.</text>
</comment>
<protein>
    <submittedName>
        <fullName evidence="1">Alkaline phosphatase family protein</fullName>
    </submittedName>
</protein>
<keyword evidence="2" id="KW-1185">Reference proteome</keyword>